<evidence type="ECO:0000313" key="1">
    <source>
        <dbReference type="EMBL" id="CAG6487410.1"/>
    </source>
</evidence>
<sequence length="130" mass="14767">MAVVQGSVWRTRAKNKKKNSATNISNKFALTIRLKVFLFSLFSWAHVAKHSTLKVGGIYERFANGEVHALLRYFGTENALLPLSEQNFTRCSFFFCKASTFDLKNAKYFFRSANCPVHLFTCGISENIVT</sequence>
<reference evidence="1" key="1">
    <citation type="submission" date="2021-05" db="EMBL/GenBank/DDBJ databases">
        <authorList>
            <person name="Alioto T."/>
            <person name="Alioto T."/>
            <person name="Gomez Garrido J."/>
        </authorList>
    </citation>
    <scope>NUCLEOTIDE SEQUENCE</scope>
</reference>
<accession>A0A8D8FY52</accession>
<dbReference type="AlphaFoldDB" id="A0A8D8FY52"/>
<protein>
    <submittedName>
        <fullName evidence="1">(northern house mosquito) hypothetical protein</fullName>
    </submittedName>
</protein>
<name>A0A8D8FY52_CULPI</name>
<dbReference type="EMBL" id="HBUE01106685">
    <property type="protein sequence ID" value="CAG6487410.1"/>
    <property type="molecule type" value="Transcribed_RNA"/>
</dbReference>
<proteinExistence type="predicted"/>
<organism evidence="1">
    <name type="scientific">Culex pipiens</name>
    <name type="common">House mosquito</name>
    <dbReference type="NCBI Taxonomy" id="7175"/>
    <lineage>
        <taxon>Eukaryota</taxon>
        <taxon>Metazoa</taxon>
        <taxon>Ecdysozoa</taxon>
        <taxon>Arthropoda</taxon>
        <taxon>Hexapoda</taxon>
        <taxon>Insecta</taxon>
        <taxon>Pterygota</taxon>
        <taxon>Neoptera</taxon>
        <taxon>Endopterygota</taxon>
        <taxon>Diptera</taxon>
        <taxon>Nematocera</taxon>
        <taxon>Culicoidea</taxon>
        <taxon>Culicidae</taxon>
        <taxon>Culicinae</taxon>
        <taxon>Culicini</taxon>
        <taxon>Culex</taxon>
        <taxon>Culex</taxon>
    </lineage>
</organism>